<dbReference type="AlphaFoldDB" id="A0A6J4TS64"/>
<feature type="region of interest" description="Disordered" evidence="1">
    <location>
        <begin position="47"/>
        <end position="206"/>
    </location>
</feature>
<feature type="region of interest" description="Disordered" evidence="1">
    <location>
        <begin position="1"/>
        <end position="32"/>
    </location>
</feature>
<gene>
    <name evidence="2" type="ORF">AVDCRST_MAG85-3499</name>
</gene>
<evidence type="ECO:0000256" key="1">
    <source>
        <dbReference type="SAM" id="MobiDB-lite"/>
    </source>
</evidence>
<protein>
    <submittedName>
        <fullName evidence="2">Uncharacterized protein</fullName>
    </submittedName>
</protein>
<feature type="non-terminal residue" evidence="2">
    <location>
        <position position="1"/>
    </location>
</feature>
<feature type="compositionally biased region" description="Basic and acidic residues" evidence="1">
    <location>
        <begin position="177"/>
        <end position="195"/>
    </location>
</feature>
<proteinExistence type="predicted"/>
<reference evidence="2" key="1">
    <citation type="submission" date="2020-02" db="EMBL/GenBank/DDBJ databases">
        <authorList>
            <person name="Meier V. D."/>
        </authorList>
    </citation>
    <scope>NUCLEOTIDE SEQUENCE</scope>
    <source>
        <strain evidence="2">AVDCRST_MAG85</strain>
    </source>
</reference>
<organism evidence="2">
    <name type="scientific">uncultured Solirubrobacteraceae bacterium</name>
    <dbReference type="NCBI Taxonomy" id="1162706"/>
    <lineage>
        <taxon>Bacteria</taxon>
        <taxon>Bacillati</taxon>
        <taxon>Actinomycetota</taxon>
        <taxon>Thermoleophilia</taxon>
        <taxon>Solirubrobacterales</taxon>
        <taxon>Solirubrobacteraceae</taxon>
        <taxon>environmental samples</taxon>
    </lineage>
</organism>
<evidence type="ECO:0000313" key="2">
    <source>
        <dbReference type="EMBL" id="CAA9529050.1"/>
    </source>
</evidence>
<feature type="non-terminal residue" evidence="2">
    <location>
        <position position="206"/>
    </location>
</feature>
<dbReference type="EMBL" id="CADCVT010000386">
    <property type="protein sequence ID" value="CAA9529050.1"/>
    <property type="molecule type" value="Genomic_DNA"/>
</dbReference>
<feature type="compositionally biased region" description="Basic residues" evidence="1">
    <location>
        <begin position="1"/>
        <end position="26"/>
    </location>
</feature>
<feature type="compositionally biased region" description="Basic residues" evidence="1">
    <location>
        <begin position="97"/>
        <end position="114"/>
    </location>
</feature>
<feature type="compositionally biased region" description="Basic residues" evidence="1">
    <location>
        <begin position="70"/>
        <end position="87"/>
    </location>
</feature>
<feature type="compositionally biased region" description="Basic and acidic residues" evidence="1">
    <location>
        <begin position="115"/>
        <end position="141"/>
    </location>
</feature>
<accession>A0A6J4TS64</accession>
<name>A0A6J4TS64_9ACTN</name>
<sequence>DPRAAHRPHRAGHPRRLPARLPRLRGRGVDTARPVLGLRPVLRRERPGARLRLRPRDVAVPARRSEPPRPRHRLRPRHGRALPRARPRRDLLERPLRRGRSRAHRDHRVPHHRAPRADGRHAHADDARRPQGPAHHAEHRPSGGAALVLARRHARPPVPAPGDGGDVPPGRVHRHGQRDAEPRPRQLRLRLEARHARLARSRPGGI</sequence>